<evidence type="ECO:0000313" key="1">
    <source>
        <dbReference type="EMBL" id="ACY50160.1"/>
    </source>
</evidence>
<accession>A0ACA6QID8</accession>
<proteinExistence type="predicted"/>
<gene>
    <name evidence="1" type="ordered locus">VEA_001997</name>
</gene>
<keyword evidence="2" id="KW-1185">Reference proteome</keyword>
<organism evidence="1 2">
    <name type="scientific">Vibrio antiquarius (strain Ex25)</name>
    <dbReference type="NCBI Taxonomy" id="150340"/>
    <lineage>
        <taxon>Bacteria</taxon>
        <taxon>Pseudomonadati</taxon>
        <taxon>Pseudomonadota</taxon>
        <taxon>Gammaproteobacteria</taxon>
        <taxon>Vibrionales</taxon>
        <taxon>Vibrionaceae</taxon>
        <taxon>Vibrio</taxon>
        <taxon>Vibrio diabolicus subgroup</taxon>
    </lineage>
</organism>
<dbReference type="EMBL" id="CP001805">
    <property type="protein sequence ID" value="ACY50160.1"/>
    <property type="molecule type" value="Genomic_DNA"/>
</dbReference>
<evidence type="ECO:0000313" key="2">
    <source>
        <dbReference type="Proteomes" id="UP000002571"/>
    </source>
</evidence>
<reference evidence="1" key="1">
    <citation type="submission" date="2009-10" db="EMBL/GenBank/DDBJ databases">
        <authorList>
            <consortium name="Los Alamos National Laboratory (LANL)"/>
            <consortium name="National Microbial Pathogen Data Resource (NMPDR)"/>
            <person name="Munk A.C."/>
            <person name="Tapia R."/>
            <person name="Green L."/>
            <person name="Rogers Y."/>
            <person name="Detter J.C."/>
            <person name="Bruce D."/>
            <person name="Brettin T.S."/>
            <person name="Colwell R."/>
            <person name="Huq A."/>
            <person name="Grim C.J."/>
            <person name="Hasan N.A."/>
            <person name="Vonstein V."/>
            <person name="Bartels D."/>
        </authorList>
    </citation>
    <scope>NUCLEOTIDE SEQUENCE</scope>
    <source>
        <strain evidence="1">EX25</strain>
    </source>
</reference>
<protein>
    <submittedName>
        <fullName evidence="1">Uncharacterized protein</fullName>
    </submittedName>
</protein>
<name>A0ACA6QID8_VIBAE</name>
<dbReference type="Proteomes" id="UP000002571">
    <property type="component" value="Chromosome 1"/>
</dbReference>
<sequence>MRLSLGSSLPDEVSVSSGSSVNIIGAKSPWRSRLEAFQV</sequence>